<organism evidence="1 2">
    <name type="scientific">Oceanobacillus limi</name>
    <dbReference type="NCBI Taxonomy" id="930131"/>
    <lineage>
        <taxon>Bacteria</taxon>
        <taxon>Bacillati</taxon>
        <taxon>Bacillota</taxon>
        <taxon>Bacilli</taxon>
        <taxon>Bacillales</taxon>
        <taxon>Bacillaceae</taxon>
        <taxon>Oceanobacillus</taxon>
    </lineage>
</organism>
<dbReference type="STRING" id="930131.SAMN05216389_11131"/>
<protein>
    <submittedName>
        <fullName evidence="1">Uncharacterized protein</fullName>
    </submittedName>
</protein>
<dbReference type="AlphaFoldDB" id="A0A1I0ECH2"/>
<dbReference type="EMBL" id="FOHE01000011">
    <property type="protein sequence ID" value="SET42657.1"/>
    <property type="molecule type" value="Genomic_DNA"/>
</dbReference>
<dbReference type="InterPro" id="IPR011604">
    <property type="entry name" value="PDDEXK-like_dom_sf"/>
</dbReference>
<reference evidence="1 2" key="1">
    <citation type="submission" date="2016-10" db="EMBL/GenBank/DDBJ databases">
        <authorList>
            <person name="de Groot N.N."/>
        </authorList>
    </citation>
    <scope>NUCLEOTIDE SEQUENCE [LARGE SCALE GENOMIC DNA]</scope>
    <source>
        <strain evidence="1 2">IBRC-M 10780</strain>
    </source>
</reference>
<accession>A0A1I0ECH2</accession>
<dbReference type="OrthoDB" id="2656489at2"/>
<dbReference type="Proteomes" id="UP000198618">
    <property type="component" value="Unassembled WGS sequence"/>
</dbReference>
<evidence type="ECO:0000313" key="1">
    <source>
        <dbReference type="EMBL" id="SET42657.1"/>
    </source>
</evidence>
<dbReference type="RefSeq" id="WP_090870327.1">
    <property type="nucleotide sequence ID" value="NZ_FOHE01000011.1"/>
</dbReference>
<dbReference type="Gene3D" id="3.90.320.10">
    <property type="match status" value="1"/>
</dbReference>
<name>A0A1I0ECH2_9BACI</name>
<proteinExistence type="predicted"/>
<sequence>MSQQLADKIAKDFHEFMSEFHRYNQPYDDNMDADIHERYAKVLREQSRWGYFDFNRNPDGIKRPHFGPSSAGYSDRELYEKARKSKRDPAKFTENQRDWIGLGSQIGDYLQREILLAERHFEKLTGKPPRFKFERHANGNPRYEHFDKKMHEIEHNGQHFAYFGLPDGILEYITDDGEKLRVGLEIKSVQQNWSKFKSLDAPKAGHIAQTTAYSDMYDFDYVIVAYMLTYGRGWNEDFSRLKTFGKYVLEGERLHLRDRCADAVRRAKENDPPPLDLADWKFNDYKTVIAKSLTEDELFDLRRQADMAQQSNLPAWQKRSYAEAIAEIEEIRSEHNHRDMVDLMKRRGVQ</sequence>
<keyword evidence="2" id="KW-1185">Reference proteome</keyword>
<gene>
    <name evidence="1" type="ORF">SAMN05216389_11131</name>
</gene>
<evidence type="ECO:0000313" key="2">
    <source>
        <dbReference type="Proteomes" id="UP000198618"/>
    </source>
</evidence>